<evidence type="ECO:0000313" key="4">
    <source>
        <dbReference type="Proteomes" id="UP000293347"/>
    </source>
</evidence>
<proteinExistence type="predicted"/>
<dbReference type="InterPro" id="IPR013830">
    <property type="entry name" value="SGNH_hydro"/>
</dbReference>
<dbReference type="AlphaFoldDB" id="A0A4R0NF62"/>
<dbReference type="SUPFAM" id="SSF52266">
    <property type="entry name" value="SGNH hydrolase"/>
    <property type="match status" value="1"/>
</dbReference>
<accession>A0A4R0NF62</accession>
<feature type="domain" description="SGNH hydrolase-type esterase" evidence="2">
    <location>
        <begin position="40"/>
        <end position="189"/>
    </location>
</feature>
<gene>
    <name evidence="3" type="ORF">EZ437_17945</name>
</gene>
<dbReference type="GO" id="GO:0004622">
    <property type="term" value="F:phosphatidylcholine lysophospholipase activity"/>
    <property type="evidence" value="ECO:0007669"/>
    <property type="project" value="TreeGrafter"/>
</dbReference>
<feature type="signal peptide" evidence="1">
    <location>
        <begin position="1"/>
        <end position="21"/>
    </location>
</feature>
<sequence>MKKTLLIISVIINIALMACLAATYKDKIKNALVDKYSVVFFGDSLTANGDWSKLTGNSDTRRSGFPGFTSSHLVWLLQDNVIKYNPDTCYIMAGVNDVAVGIPLKRVQENYSNIVDSLLSYDIFPVIQSTLYTSNDKNNVLIDSLNQYLIVLAKSKGVKFLDVNSVMSKNKQIISAYSTDGVHLNKTGYNKWAEYLNSN</sequence>
<keyword evidence="1" id="KW-0732">Signal</keyword>
<dbReference type="Pfam" id="PF13472">
    <property type="entry name" value="Lipase_GDSL_2"/>
    <property type="match status" value="1"/>
</dbReference>
<dbReference type="RefSeq" id="WP_131597446.1">
    <property type="nucleotide sequence ID" value="NZ_SJSL01000006.1"/>
</dbReference>
<dbReference type="Gene3D" id="3.40.50.1110">
    <property type="entry name" value="SGNH hydrolase"/>
    <property type="match status" value="1"/>
</dbReference>
<evidence type="ECO:0000313" key="3">
    <source>
        <dbReference type="EMBL" id="TCC99015.1"/>
    </source>
</evidence>
<keyword evidence="4" id="KW-1185">Reference proteome</keyword>
<name>A0A4R0NF62_9SPHI</name>
<feature type="chain" id="PRO_5020498795" description="SGNH hydrolase-type esterase domain-containing protein" evidence="1">
    <location>
        <begin position="22"/>
        <end position="199"/>
    </location>
</feature>
<organism evidence="3 4">
    <name type="scientific">Pedobacter psychroterrae</name>
    <dbReference type="NCBI Taxonomy" id="2530453"/>
    <lineage>
        <taxon>Bacteria</taxon>
        <taxon>Pseudomonadati</taxon>
        <taxon>Bacteroidota</taxon>
        <taxon>Sphingobacteriia</taxon>
        <taxon>Sphingobacteriales</taxon>
        <taxon>Sphingobacteriaceae</taxon>
        <taxon>Pedobacter</taxon>
    </lineage>
</organism>
<dbReference type="InterPro" id="IPR051532">
    <property type="entry name" value="Ester_Hydrolysis_Enzymes"/>
</dbReference>
<dbReference type="EMBL" id="SJSL01000006">
    <property type="protein sequence ID" value="TCC99015.1"/>
    <property type="molecule type" value="Genomic_DNA"/>
</dbReference>
<reference evidence="3 4" key="1">
    <citation type="submission" date="2019-02" db="EMBL/GenBank/DDBJ databases">
        <title>Pedobacter sp. RP-1-14 sp. nov., isolated from Arctic soil.</title>
        <authorList>
            <person name="Dahal R.H."/>
        </authorList>
    </citation>
    <scope>NUCLEOTIDE SEQUENCE [LARGE SCALE GENOMIC DNA]</scope>
    <source>
        <strain evidence="3 4">RP-1-14</strain>
    </source>
</reference>
<dbReference type="OrthoDB" id="9790057at2"/>
<dbReference type="Proteomes" id="UP000293347">
    <property type="component" value="Unassembled WGS sequence"/>
</dbReference>
<dbReference type="PANTHER" id="PTHR30383:SF5">
    <property type="entry name" value="SGNH HYDROLASE-TYPE ESTERASE DOMAIN-CONTAINING PROTEIN"/>
    <property type="match status" value="1"/>
</dbReference>
<comment type="caution">
    <text evidence="3">The sequence shown here is derived from an EMBL/GenBank/DDBJ whole genome shotgun (WGS) entry which is preliminary data.</text>
</comment>
<dbReference type="PANTHER" id="PTHR30383">
    <property type="entry name" value="THIOESTERASE 1/PROTEASE 1/LYSOPHOSPHOLIPASE L1"/>
    <property type="match status" value="1"/>
</dbReference>
<dbReference type="InterPro" id="IPR036514">
    <property type="entry name" value="SGNH_hydro_sf"/>
</dbReference>
<evidence type="ECO:0000256" key="1">
    <source>
        <dbReference type="SAM" id="SignalP"/>
    </source>
</evidence>
<evidence type="ECO:0000259" key="2">
    <source>
        <dbReference type="Pfam" id="PF13472"/>
    </source>
</evidence>
<dbReference type="PROSITE" id="PS51257">
    <property type="entry name" value="PROKAR_LIPOPROTEIN"/>
    <property type="match status" value="1"/>
</dbReference>
<protein>
    <recommendedName>
        <fullName evidence="2">SGNH hydrolase-type esterase domain-containing protein</fullName>
    </recommendedName>
</protein>